<protein>
    <submittedName>
        <fullName evidence="1">Uncharacterized protein</fullName>
    </submittedName>
</protein>
<evidence type="ECO:0000313" key="2">
    <source>
        <dbReference type="Proteomes" id="UP000309676"/>
    </source>
</evidence>
<reference evidence="1 2" key="1">
    <citation type="submission" date="2019-05" db="EMBL/GenBank/DDBJ databases">
        <authorList>
            <person name="Narsing Rao M.P."/>
            <person name="Li W.J."/>
        </authorList>
    </citation>
    <scope>NUCLEOTIDE SEQUENCE [LARGE SCALE GENOMIC DNA]</scope>
    <source>
        <strain evidence="1 2">SYSU_K30003</strain>
    </source>
</reference>
<dbReference type="OrthoDB" id="1645744at2"/>
<dbReference type="SUPFAM" id="SSF54001">
    <property type="entry name" value="Cysteine proteinases"/>
    <property type="match status" value="1"/>
</dbReference>
<name>A0A5R9GFF6_9BACL</name>
<dbReference type="Proteomes" id="UP000309676">
    <property type="component" value="Unassembled WGS sequence"/>
</dbReference>
<accession>A0A5R9GFF6</accession>
<evidence type="ECO:0000313" key="1">
    <source>
        <dbReference type="EMBL" id="TLS52890.1"/>
    </source>
</evidence>
<dbReference type="InterPro" id="IPR038765">
    <property type="entry name" value="Papain-like_cys_pep_sf"/>
</dbReference>
<dbReference type="AlphaFoldDB" id="A0A5R9GFF6"/>
<proteinExistence type="predicted"/>
<comment type="caution">
    <text evidence="1">The sequence shown here is derived from an EMBL/GenBank/DDBJ whole genome shotgun (WGS) entry which is preliminary data.</text>
</comment>
<dbReference type="Gene3D" id="3.90.1720.10">
    <property type="entry name" value="endopeptidase domain like (from Nostoc punctiforme)"/>
    <property type="match status" value="1"/>
</dbReference>
<dbReference type="EMBL" id="VCIW01000003">
    <property type="protein sequence ID" value="TLS52890.1"/>
    <property type="molecule type" value="Genomic_DNA"/>
</dbReference>
<keyword evidence="2" id="KW-1185">Reference proteome</keyword>
<dbReference type="RefSeq" id="WP_138193130.1">
    <property type="nucleotide sequence ID" value="NZ_VCIW01000003.1"/>
</dbReference>
<organism evidence="1 2">
    <name type="scientific">Paenibacillus antri</name>
    <dbReference type="NCBI Taxonomy" id="2582848"/>
    <lineage>
        <taxon>Bacteria</taxon>
        <taxon>Bacillati</taxon>
        <taxon>Bacillota</taxon>
        <taxon>Bacilli</taxon>
        <taxon>Bacillales</taxon>
        <taxon>Paenibacillaceae</taxon>
        <taxon>Paenibacillus</taxon>
    </lineage>
</organism>
<gene>
    <name evidence="1" type="ORF">FE782_05815</name>
</gene>
<sequence>MKAVYIVLTDTGTLFTRMIKRFTKAPYNHASIALDGELADIYSFGRKSLRLPWNAGFVRERRDGGIYVVLKRTTCVVYELRLDDERYERVVREIERFEREADRYGYNFLGLLNFLFPTELRNRDSYFCSEFVATVLRNGGIDLLKKPPNATAPHDFMAAQGLRPVYEGPLAAYSHSC</sequence>